<protein>
    <recommendedName>
        <fullName evidence="3">beta-N-acetylhexosaminidase</fullName>
        <ecNumber evidence="3">3.2.1.52</ecNumber>
    </recommendedName>
</protein>
<evidence type="ECO:0000256" key="1">
    <source>
        <dbReference type="ARBA" id="ARBA00001231"/>
    </source>
</evidence>
<evidence type="ECO:0000256" key="3">
    <source>
        <dbReference type="ARBA" id="ARBA00012663"/>
    </source>
</evidence>
<keyword evidence="5" id="KW-0326">Glycosidase</keyword>
<evidence type="ECO:0000313" key="10">
    <source>
        <dbReference type="Proteomes" id="UP001521785"/>
    </source>
</evidence>
<feature type="signal peptide" evidence="6">
    <location>
        <begin position="1"/>
        <end position="20"/>
    </location>
</feature>
<dbReference type="InterPro" id="IPR017853">
    <property type="entry name" value="GH"/>
</dbReference>
<dbReference type="InterPro" id="IPR052764">
    <property type="entry name" value="GH20_Enzymes"/>
</dbReference>
<dbReference type="CDD" id="cd06564">
    <property type="entry name" value="GH20_DspB_LnbB-like"/>
    <property type="match status" value="1"/>
</dbReference>
<comment type="similarity">
    <text evidence="2">Belongs to the glycosyl hydrolase 20 family.</text>
</comment>
<reference evidence="9 10" key="1">
    <citation type="submission" date="2024-02" db="EMBL/GenBank/DDBJ databases">
        <title>De novo assembly and annotation of 12 fungi associated with fruit tree decline syndrome in Ontario, Canada.</title>
        <authorList>
            <person name="Sulman M."/>
            <person name="Ellouze W."/>
            <person name="Ilyukhin E."/>
        </authorList>
    </citation>
    <scope>NUCLEOTIDE SEQUENCE [LARGE SCALE GENOMIC DNA]</scope>
    <source>
        <strain evidence="9 10">M42-189</strain>
    </source>
</reference>
<feature type="domain" description="Beta-hexosaminidase bacterial type N-terminal" evidence="8">
    <location>
        <begin position="63"/>
        <end position="162"/>
    </location>
</feature>
<evidence type="ECO:0000256" key="4">
    <source>
        <dbReference type="ARBA" id="ARBA00022801"/>
    </source>
</evidence>
<keyword evidence="6" id="KW-0732">Signal</keyword>
<evidence type="ECO:0000259" key="8">
    <source>
        <dbReference type="Pfam" id="PF02838"/>
    </source>
</evidence>
<sequence>MHGFLRFGSSLLLASVTVQARGIPTVAFTGTDGKLSLSGINSIIVDSQYAESTNTEGDTLIPPSLQEFAETFAKDLGGLHINVSCYTGANASRESIFLTLGDSRDYLDVAGRESAEGYSLSVSDIGIKIVGASPLGAWWGTRTVLQQLIIGNGSIPYGNLSDTPGWGTRGMMLDAARHYYPAEFLIEMCAYMSFFKQNTFQIHLSDNLYNNVDIYSRERSLDLYARFRLWSDDEAVAGLNEHKNESYTREQFDEIQSSCAARGVTILPEIEAPGHALSFVQWKPELGLENDLSLLNISHPETIPTMKTIWSTFLPWFHTKIVHIGADEYTAEVNDYNIFVNSMADHIQNEANKSIRIWGTFPPNYTDPGYINVYKNVSVQHWEFFEDNPLYDYILNNYTVLNSDDTFYVVNKWSGSYPPQVNVSATFKGNPNTGGGLWYPYVFDARNSSNNPSHDEPLVLGEIAPLWNDYGPNATVYSETFYAWRRGIPALADKQWGGNLTGAEFEPVLELLRNLIPAQNLERTIPSASSSILIYSFDTGYATSSSILDQSGNGYDGTSDCHRSEKGQLLVDACMLTTPLDSKGRDYTLTLSLLLSSLDSPTNATLLSGRDSTLMLTPNITLFQGGNYYRLNSSLPLNQRVDLNIIGRGNQTFAKVNGKTEEEFLTKMGINGERFEWGPMAIEAPVHQIGGDNAGWSGELFALKLQSVA</sequence>
<feature type="domain" description="Glycoside hydrolase family 20 catalytic" evidence="7">
    <location>
        <begin position="169"/>
        <end position="331"/>
    </location>
</feature>
<feature type="chain" id="PRO_5047012558" description="beta-N-acetylhexosaminidase" evidence="6">
    <location>
        <begin position="21"/>
        <end position="709"/>
    </location>
</feature>
<dbReference type="Gene3D" id="3.30.379.10">
    <property type="entry name" value="Chitobiase/beta-hexosaminidase domain 2-like"/>
    <property type="match status" value="1"/>
</dbReference>
<dbReference type="PANTHER" id="PTHR43678">
    <property type="entry name" value="PUTATIVE (AFU_ORTHOLOGUE AFUA_2G00640)-RELATED"/>
    <property type="match status" value="1"/>
</dbReference>
<dbReference type="EMBL" id="JAKJXO020000015">
    <property type="protein sequence ID" value="KAL1595655.1"/>
    <property type="molecule type" value="Genomic_DNA"/>
</dbReference>
<comment type="caution">
    <text evidence="9">The sequence shown here is derived from an EMBL/GenBank/DDBJ whole genome shotgun (WGS) entry which is preliminary data.</text>
</comment>
<dbReference type="SUPFAM" id="SSF51445">
    <property type="entry name" value="(Trans)glycosidases"/>
    <property type="match status" value="1"/>
</dbReference>
<keyword evidence="4" id="KW-0378">Hydrolase</keyword>
<name>A0ABR3QU23_9PLEO</name>
<gene>
    <name evidence="9" type="ORF">SLS60_009344</name>
</gene>
<proteinExistence type="inferred from homology"/>
<dbReference type="PRINTS" id="PR00738">
    <property type="entry name" value="GLHYDRLASE20"/>
</dbReference>
<dbReference type="Gene3D" id="3.20.20.80">
    <property type="entry name" value="Glycosidases"/>
    <property type="match status" value="1"/>
</dbReference>
<comment type="catalytic activity">
    <reaction evidence="1">
        <text>Hydrolysis of terminal non-reducing N-acetyl-D-hexosamine residues in N-acetyl-beta-D-hexosaminides.</text>
        <dbReference type="EC" id="3.2.1.52"/>
    </reaction>
</comment>
<accession>A0ABR3QU23</accession>
<evidence type="ECO:0000256" key="6">
    <source>
        <dbReference type="SAM" id="SignalP"/>
    </source>
</evidence>
<evidence type="ECO:0000259" key="7">
    <source>
        <dbReference type="Pfam" id="PF00728"/>
    </source>
</evidence>
<dbReference type="Proteomes" id="UP001521785">
    <property type="component" value="Unassembled WGS sequence"/>
</dbReference>
<dbReference type="EC" id="3.2.1.52" evidence="3"/>
<dbReference type="Pfam" id="PF02838">
    <property type="entry name" value="Glyco_hydro_20b"/>
    <property type="match status" value="1"/>
</dbReference>
<dbReference type="Pfam" id="PF00728">
    <property type="entry name" value="Glyco_hydro_20"/>
    <property type="match status" value="1"/>
</dbReference>
<evidence type="ECO:0000256" key="5">
    <source>
        <dbReference type="ARBA" id="ARBA00023295"/>
    </source>
</evidence>
<dbReference type="InterPro" id="IPR015882">
    <property type="entry name" value="HEX_bac_N"/>
</dbReference>
<dbReference type="InterPro" id="IPR015883">
    <property type="entry name" value="Glyco_hydro_20_cat"/>
</dbReference>
<evidence type="ECO:0000256" key="2">
    <source>
        <dbReference type="ARBA" id="ARBA00006285"/>
    </source>
</evidence>
<dbReference type="InterPro" id="IPR025705">
    <property type="entry name" value="Beta_hexosaminidase_sua/sub"/>
</dbReference>
<dbReference type="PANTHER" id="PTHR43678:SF1">
    <property type="entry name" value="BETA-N-ACETYLHEXOSAMINIDASE"/>
    <property type="match status" value="1"/>
</dbReference>
<keyword evidence="10" id="KW-1185">Reference proteome</keyword>
<organism evidence="9 10">
    <name type="scientific">Paraconiothyrium brasiliense</name>
    <dbReference type="NCBI Taxonomy" id="300254"/>
    <lineage>
        <taxon>Eukaryota</taxon>
        <taxon>Fungi</taxon>
        <taxon>Dikarya</taxon>
        <taxon>Ascomycota</taxon>
        <taxon>Pezizomycotina</taxon>
        <taxon>Dothideomycetes</taxon>
        <taxon>Pleosporomycetidae</taxon>
        <taxon>Pleosporales</taxon>
        <taxon>Massarineae</taxon>
        <taxon>Didymosphaeriaceae</taxon>
        <taxon>Paraconiothyrium</taxon>
    </lineage>
</organism>
<dbReference type="InterPro" id="IPR029018">
    <property type="entry name" value="Hex-like_dom2"/>
</dbReference>
<dbReference type="SUPFAM" id="SSF55545">
    <property type="entry name" value="beta-N-acetylhexosaminidase-like domain"/>
    <property type="match status" value="1"/>
</dbReference>
<evidence type="ECO:0000313" key="9">
    <source>
        <dbReference type="EMBL" id="KAL1595655.1"/>
    </source>
</evidence>